<dbReference type="EMBL" id="CAMXCT010001891">
    <property type="protein sequence ID" value="CAI3993955.1"/>
    <property type="molecule type" value="Genomic_DNA"/>
</dbReference>
<feature type="compositionally biased region" description="Basic and acidic residues" evidence="1">
    <location>
        <begin position="1337"/>
        <end position="1395"/>
    </location>
</feature>
<dbReference type="PANTHER" id="PTHR48134:SF2">
    <property type="entry name" value="OS04G0609100 PROTEIN"/>
    <property type="match status" value="1"/>
</dbReference>
<reference evidence="2" key="1">
    <citation type="submission" date="2022-10" db="EMBL/GenBank/DDBJ databases">
        <authorList>
            <person name="Chen Y."/>
            <person name="Dougan E. K."/>
            <person name="Chan C."/>
            <person name="Rhodes N."/>
            <person name="Thang M."/>
        </authorList>
    </citation>
    <scope>NUCLEOTIDE SEQUENCE</scope>
</reference>
<reference evidence="3 4" key="2">
    <citation type="submission" date="2024-05" db="EMBL/GenBank/DDBJ databases">
        <authorList>
            <person name="Chen Y."/>
            <person name="Shah S."/>
            <person name="Dougan E. K."/>
            <person name="Thang M."/>
            <person name="Chan C."/>
        </authorList>
    </citation>
    <scope>NUCLEOTIDE SEQUENCE [LARGE SCALE GENOMIC DNA]</scope>
</reference>
<feature type="compositionally biased region" description="Low complexity" evidence="1">
    <location>
        <begin position="969"/>
        <end position="1007"/>
    </location>
</feature>
<feature type="compositionally biased region" description="Basic and acidic residues" evidence="1">
    <location>
        <begin position="911"/>
        <end position="928"/>
    </location>
</feature>
<evidence type="ECO:0000313" key="4">
    <source>
        <dbReference type="Proteomes" id="UP001152797"/>
    </source>
</evidence>
<feature type="compositionally biased region" description="Basic and acidic residues" evidence="1">
    <location>
        <begin position="956"/>
        <end position="968"/>
    </location>
</feature>
<evidence type="ECO:0000256" key="1">
    <source>
        <dbReference type="SAM" id="MobiDB-lite"/>
    </source>
</evidence>
<evidence type="ECO:0000313" key="3">
    <source>
        <dbReference type="EMBL" id="CAL4781267.1"/>
    </source>
</evidence>
<dbReference type="EMBL" id="CAMXCT020001891">
    <property type="protein sequence ID" value="CAL1147330.1"/>
    <property type="molecule type" value="Genomic_DNA"/>
</dbReference>
<feature type="compositionally biased region" description="Basic and acidic residues" evidence="1">
    <location>
        <begin position="1313"/>
        <end position="1327"/>
    </location>
</feature>
<dbReference type="Proteomes" id="UP001152797">
    <property type="component" value="Unassembled WGS sequence"/>
</dbReference>
<accession>A0A9P1CM64</accession>
<feature type="region of interest" description="Disordered" evidence="1">
    <location>
        <begin position="1"/>
        <end position="20"/>
    </location>
</feature>
<name>A0A9P1CM64_9DINO</name>
<feature type="compositionally biased region" description="Basic residues" evidence="1">
    <location>
        <begin position="929"/>
        <end position="955"/>
    </location>
</feature>
<protein>
    <submittedName>
        <fullName evidence="2">Uncharacterized protein</fullName>
    </submittedName>
</protein>
<proteinExistence type="predicted"/>
<keyword evidence="4" id="KW-1185">Reference proteome</keyword>
<feature type="region of interest" description="Disordered" evidence="1">
    <location>
        <begin position="874"/>
        <end position="1024"/>
    </location>
</feature>
<sequence length="1628" mass="181617">MHCGHGTAPPPPPPRAEFHQAAHPGFPLQQMNQMSGGYFLPQHMMVPPGVWAPSHGMPATHRSHERSRSPRGSHDEVASLLSRLPPAEFKKVFNDLPASLRSVAFDAPDGIITDVKSISDKESRMEMCRKINNLRRERIQALATPQAAPFYAEDGMKIVPMSRLTERHFWDVFHRIPLNTTDPVKWKSILKYLDACPEKPRSSPNARDIEWATPDLPFEAAPGAASPPRGSLDALRAHRIAGRKTPAAKALLALSPLEAMSDLYQTVFRIYLRKLERIMPKLGAKTKENTCLNKLLDALNVSPDEKVPILLDQFLLISLVVRHNCCQGTQLLAALSFLMMLPVHLAPVDTGERLLAETALCHSLGTLNPPTVYSLLPKTKQRQVQGLRIFDSFRSLCRFRPSQPAAGEMSLSSSVGLIRKEWRDGLQKIAAALAGRRFEKSNAAALAAWNLSPGAWAYVARRVDQFETGWRRKRGLHLLGIISKKRRDLCPFVSSVAVSVPWMGSTSALRILRGEIRELLSAWRRKGHWVPIARHAKCFVSWTAPPTLADCLTSTSVLRQALEEGVSPQCICEAVRLQNPGWPVVTFDGCEHIAAPQGMVPWPEQLRHLARWPASIGLPPRFEDVVSAVRTSFRRLRNRCRIPISDSCTVEAVQRCCSSLWSLPVQDSRVPITWSHVGEAREWLQAQGVFVSVFDHNPSSLGVFCPKLVFEHACQLLDFLHHQKPDANFAWSVSDIGRQRDVLSGMANMSDLPSHLIPGLHTVDYQFDVGCTAAADMKDCFRHLPCERFADMWDGLAAYWKGLWKWHREFHCGVAAVWALSWVPKGELLPIPTLFSDVECVVGAKAADDHRGDVSPASTVPADDEAAIASARASYQSAKMNTPEEKIRRAPATPMAPLSRDVQSVEILGGEGDKTTERDQKRSSDQKSKVNKKKGPLKARKTMRKHVKKAKKVKPTTKDGAKTTKTKEQTPATTPATKSTTTSPGTDASATPTPSTTDTTTGPGSAPQQPLRRPSVEIGSPDLTEICSPAPGAVAGVLNRAATGDLAQTHAVVKAGAEAALPPVGPHETRVRDGTRVRVRNKDYHNRRMRFYRSLDSTSSPSEIVKLGENARAGGGRKKSEKMAILFEEWTNCNGDWSTSSFVVRMRERTTEKQKGGRRWMTEGDIVDKYSKGRTVEEARQIARDIVVGKEACKHMRSTHIRPHPDAPLRQDMRLFLIWDEEFETTETDSIVEALFQCKDSDRHGKDEKKKKRKRETSSSSQSDKSSDSASSRSSSSSSDRRKNKKKALKKGKKSKPVKHKHGNQGKKKGKKEVKDESSDSDSKSESEDSQVAAGRKAKEEKEKQRAAEKEEREKQREAEKQAEKERKLAQKEEEKEKKRLESQQKKEVTKEINRKKGAAKKGVANLDTTIADTVRREQLSGTVADPDLRKALQKELQSVRSSLKQKRGQLQDALDNNQVDSMESLADGAKSLIDDYNKKKKAMQCDGKAWVAQGIIDDISSAVPWRKVVLRPQMMLCEEKFFNGETFAEQLENAYDDFKDFVMKKDGQLLMTGKAYNNRCIAEWLHDAVLRANQVSTDPRMPVACLLMTLALFFWVSMFETTSPGSLPLQFLFPFTCFSPIYFLEKG</sequence>
<feature type="region of interest" description="Disordered" evidence="1">
    <location>
        <begin position="1242"/>
        <end position="1402"/>
    </location>
</feature>
<dbReference type="EMBL" id="CAMXCT030001891">
    <property type="protein sequence ID" value="CAL4781267.1"/>
    <property type="molecule type" value="Genomic_DNA"/>
</dbReference>
<organism evidence="2">
    <name type="scientific">Cladocopium goreaui</name>
    <dbReference type="NCBI Taxonomy" id="2562237"/>
    <lineage>
        <taxon>Eukaryota</taxon>
        <taxon>Sar</taxon>
        <taxon>Alveolata</taxon>
        <taxon>Dinophyceae</taxon>
        <taxon>Suessiales</taxon>
        <taxon>Symbiodiniaceae</taxon>
        <taxon>Cladocopium</taxon>
    </lineage>
</organism>
<gene>
    <name evidence="2" type="ORF">C1SCF055_LOCUS20647</name>
</gene>
<feature type="compositionally biased region" description="Basic residues" evidence="1">
    <location>
        <begin position="1282"/>
        <end position="1312"/>
    </location>
</feature>
<comment type="caution">
    <text evidence="2">The sequence shown here is derived from an EMBL/GenBank/DDBJ whole genome shotgun (WGS) entry which is preliminary data.</text>
</comment>
<dbReference type="OrthoDB" id="413203at2759"/>
<feature type="compositionally biased region" description="Low complexity" evidence="1">
    <location>
        <begin position="1258"/>
        <end position="1278"/>
    </location>
</feature>
<evidence type="ECO:0000313" key="2">
    <source>
        <dbReference type="EMBL" id="CAI3993955.1"/>
    </source>
</evidence>
<feature type="region of interest" description="Disordered" evidence="1">
    <location>
        <begin position="51"/>
        <end position="74"/>
    </location>
</feature>
<dbReference type="PANTHER" id="PTHR48134">
    <property type="entry name" value="GLYCOPROTEIN 96-92-RELATED-RELATED"/>
    <property type="match status" value="1"/>
</dbReference>